<dbReference type="NCBIfam" id="TIGR01300">
    <property type="entry name" value="CPA3_mnhG_phaG"/>
    <property type="match status" value="1"/>
</dbReference>
<dbReference type="InterPro" id="IPR005133">
    <property type="entry name" value="PhaG_MnhG_YufB"/>
</dbReference>
<accession>A0A7L6B197</accession>
<feature type="transmembrane region" description="Helical" evidence="3">
    <location>
        <begin position="67"/>
        <end position="89"/>
    </location>
</feature>
<protein>
    <submittedName>
        <fullName evidence="4">Monovalent cation/H(+) antiporter subunit G</fullName>
    </submittedName>
</protein>
<gene>
    <name evidence="4" type="primary">mnhG</name>
    <name evidence="4" type="ORF">H1D33_18555</name>
</gene>
<dbReference type="PANTHER" id="PTHR34703">
    <property type="entry name" value="ANTIPORTER SUBUNIT MNHG2-RELATED"/>
    <property type="match status" value="1"/>
</dbReference>
<reference evidence="4 5" key="2">
    <citation type="journal article" date="2021" name="Mar. Drugs">
        <title>A New Micromonospora Strain with Antibiotic Activity Isolated from the Microbiome of a Mid-Atlantic Deep-Sea Sponge.</title>
        <authorList>
            <person name="Back C.R."/>
            <person name="Stennett H.L."/>
            <person name="Williams S.E."/>
            <person name="Wang L."/>
            <person name="Ojeda Gomez J."/>
            <person name="Abdulle O.M."/>
            <person name="Duffy T."/>
            <person name="Neal C."/>
            <person name="Mantell J."/>
            <person name="Jepson M.A."/>
            <person name="Hendry K.R."/>
            <person name="Powell D."/>
            <person name="Stach J.E.M."/>
            <person name="Essex-Lopresti A.E."/>
            <person name="Willis C.L."/>
            <person name="Curnow P."/>
            <person name="Race P.R."/>
        </authorList>
    </citation>
    <scope>NUCLEOTIDE SEQUENCE [LARGE SCALE GENOMIC DNA]</scope>
    <source>
        <strain evidence="4 5">28ISP2-46</strain>
    </source>
</reference>
<dbReference type="GO" id="GO:0015385">
    <property type="term" value="F:sodium:proton antiporter activity"/>
    <property type="evidence" value="ECO:0007669"/>
    <property type="project" value="TreeGrafter"/>
</dbReference>
<feature type="transmembrane region" description="Helical" evidence="3">
    <location>
        <begin position="6"/>
        <end position="30"/>
    </location>
</feature>
<evidence type="ECO:0000256" key="3">
    <source>
        <dbReference type="SAM" id="Phobius"/>
    </source>
</evidence>
<dbReference type="PANTHER" id="PTHR34703:SF1">
    <property type="entry name" value="ANTIPORTER SUBUNIT MNHG2-RELATED"/>
    <property type="match status" value="1"/>
</dbReference>
<keyword evidence="3" id="KW-0812">Transmembrane</keyword>
<evidence type="ECO:0000313" key="4">
    <source>
        <dbReference type="EMBL" id="QLQ35390.1"/>
    </source>
</evidence>
<keyword evidence="3" id="KW-1133">Transmembrane helix</keyword>
<dbReference type="KEGG" id="mfeu:H1D33_18555"/>
<dbReference type="RefSeq" id="WP_181567923.1">
    <property type="nucleotide sequence ID" value="NZ_CP059322.2"/>
</dbReference>
<keyword evidence="5" id="KW-1185">Reference proteome</keyword>
<dbReference type="NCBIfam" id="NF009314">
    <property type="entry name" value="PRK12674.1-2"/>
    <property type="match status" value="1"/>
</dbReference>
<proteinExistence type="inferred from homology"/>
<dbReference type="AlphaFoldDB" id="A0A7L6B197"/>
<dbReference type="EMBL" id="CP059322">
    <property type="protein sequence ID" value="QLQ35390.1"/>
    <property type="molecule type" value="Genomic_DNA"/>
</dbReference>
<feature type="transmembrane region" description="Helical" evidence="3">
    <location>
        <begin position="42"/>
        <end position="61"/>
    </location>
</feature>
<keyword evidence="3" id="KW-0472">Membrane</keyword>
<feature type="region of interest" description="Disordered" evidence="2">
    <location>
        <begin position="118"/>
        <end position="141"/>
    </location>
</feature>
<dbReference type="Proteomes" id="UP000510844">
    <property type="component" value="Chromosome"/>
</dbReference>
<comment type="similarity">
    <text evidence="1">Belongs to the CPA3 antiporters (TC 2.A.63) subunit G family.</text>
</comment>
<organism evidence="4 5">
    <name type="scientific">Micromonospora robiginosa</name>
    <dbReference type="NCBI Taxonomy" id="2749844"/>
    <lineage>
        <taxon>Bacteria</taxon>
        <taxon>Bacillati</taxon>
        <taxon>Actinomycetota</taxon>
        <taxon>Actinomycetes</taxon>
        <taxon>Micromonosporales</taxon>
        <taxon>Micromonosporaceae</taxon>
        <taxon>Micromonospora</taxon>
    </lineage>
</organism>
<evidence type="ECO:0000256" key="1">
    <source>
        <dbReference type="ARBA" id="ARBA00008404"/>
    </source>
</evidence>
<name>A0A7L6B197_9ACTN</name>
<reference evidence="5" key="1">
    <citation type="submission" date="2020-07" db="EMBL/GenBank/DDBJ databases">
        <title>A new Micromonospora strain with potent antibiotic activity isolated from the microbiome of a mid-Atlantic deep-sea sponge.</title>
        <authorList>
            <person name="Back C.R."/>
            <person name="Stennett H.L."/>
            <person name="Williams S.E."/>
            <person name="Wang L."/>
            <person name="Ojeda Gomez J."/>
            <person name="Abdulle O.M."/>
            <person name="Duffy T."/>
            <person name="Hendry K.R."/>
            <person name="Powell D."/>
            <person name="Stach J.E."/>
            <person name="Essex-Lopresti A.E."/>
            <person name="Willis C.L."/>
            <person name="Curnow P."/>
            <person name="Race P.R."/>
        </authorList>
    </citation>
    <scope>NUCLEOTIDE SEQUENCE [LARGE SCALE GENOMIC DNA]</scope>
    <source>
        <strain evidence="5">28ISP2-46</strain>
    </source>
</reference>
<dbReference type="Pfam" id="PF03334">
    <property type="entry name" value="PhaG_MnhG_YufB"/>
    <property type="match status" value="1"/>
</dbReference>
<evidence type="ECO:0000313" key="5">
    <source>
        <dbReference type="Proteomes" id="UP000510844"/>
    </source>
</evidence>
<evidence type="ECO:0000256" key="2">
    <source>
        <dbReference type="SAM" id="MobiDB-lite"/>
    </source>
</evidence>
<sequence length="141" mass="14494">MTVDAVLDTVAGVCLVAGALLSLAAGIALVRFPDVLSRMHAAAKPQVLGLLLVLLGCALRLRSGVDVTTLVLVGMFQLATAPVAAHMVGRAAYPHHDIRRDLLVTDELAGDLDRLRARRTGGPEGAASRTAVGTPGPASGR</sequence>